<feature type="transmembrane region" description="Helical" evidence="1">
    <location>
        <begin position="95"/>
        <end position="111"/>
    </location>
</feature>
<evidence type="ECO:0000313" key="2">
    <source>
        <dbReference type="EMBL" id="MBY0759203.1"/>
    </source>
</evidence>
<evidence type="ECO:0000256" key="1">
    <source>
        <dbReference type="SAM" id="Phobius"/>
    </source>
</evidence>
<feature type="transmembrane region" description="Helical" evidence="1">
    <location>
        <begin position="63"/>
        <end position="83"/>
    </location>
</feature>
<proteinExistence type="predicted"/>
<reference evidence="2 3" key="1">
    <citation type="journal article" date="2020" name="New Microbes New Infect">
        <title>Sellimonas caecigallum sp. nov., description and genome sequence of a new member of the Sellimonas genus isolated from the cecum of feral chicken.</title>
        <authorList>
            <person name="Wongkuna S."/>
            <person name="Ghimire S."/>
            <person name="Antony L."/>
            <person name="Chankhamhaengdecha S."/>
            <person name="Janvilisri T."/>
            <person name="Scaria J."/>
        </authorList>
    </citation>
    <scope>NUCLEOTIDE SEQUENCE [LARGE SCALE GENOMIC DNA]</scope>
    <source>
        <strain evidence="2 3">SW451</strain>
    </source>
</reference>
<comment type="caution">
    <text evidence="2">The sequence shown here is derived from an EMBL/GenBank/DDBJ whole genome shotgun (WGS) entry which is preliminary data.</text>
</comment>
<dbReference type="EMBL" id="VIRV01000012">
    <property type="protein sequence ID" value="MBY0759203.1"/>
    <property type="molecule type" value="Genomic_DNA"/>
</dbReference>
<sequence>MMSFFQMTIQESEKKELIGIAKEAELKGISLEEQIGMQGKEFCDNLLQEGEVKRSWTEYVVEGMFWFLIFSLAVQITEMLALSTPGAMAQLELDKGIAMVVCAVSATVMEYRTVAEYSGRLAFDNKQKERRLWKYAACFLGLLLLFVLLGLDMDMTLGISNLAVASILVILVFFWGFLRKKYWNIQSEKYSWK</sequence>
<dbReference type="Proteomes" id="UP000779049">
    <property type="component" value="Unassembled WGS sequence"/>
</dbReference>
<feature type="transmembrane region" description="Helical" evidence="1">
    <location>
        <begin position="132"/>
        <end position="151"/>
    </location>
</feature>
<name>A0ABS7L7X9_9FIRM</name>
<dbReference type="RefSeq" id="WP_221919928.1">
    <property type="nucleotide sequence ID" value="NZ_CP173660.1"/>
</dbReference>
<keyword evidence="3" id="KW-1185">Reference proteome</keyword>
<accession>A0ABS7L7X9</accession>
<organism evidence="2 3">
    <name type="scientific">Sellimonas caecigallum</name>
    <dbReference type="NCBI Taxonomy" id="2592333"/>
    <lineage>
        <taxon>Bacteria</taxon>
        <taxon>Bacillati</taxon>
        <taxon>Bacillota</taxon>
        <taxon>Clostridia</taxon>
        <taxon>Lachnospirales</taxon>
        <taxon>Lachnospiraceae</taxon>
        <taxon>Sellimonas</taxon>
    </lineage>
</organism>
<gene>
    <name evidence="2" type="ORF">FLB61_08915</name>
</gene>
<keyword evidence="1" id="KW-0472">Membrane</keyword>
<evidence type="ECO:0000313" key="3">
    <source>
        <dbReference type="Proteomes" id="UP000779049"/>
    </source>
</evidence>
<keyword evidence="1" id="KW-1133">Transmembrane helix</keyword>
<dbReference type="SUPFAM" id="SSF158560">
    <property type="entry name" value="BH3980-like"/>
    <property type="match status" value="1"/>
</dbReference>
<feature type="transmembrane region" description="Helical" evidence="1">
    <location>
        <begin position="157"/>
        <end position="178"/>
    </location>
</feature>
<keyword evidence="1" id="KW-0812">Transmembrane</keyword>
<evidence type="ECO:0008006" key="4">
    <source>
        <dbReference type="Google" id="ProtNLM"/>
    </source>
</evidence>
<protein>
    <recommendedName>
        <fullName evidence="4">DUF1129 domain-containing protein</fullName>
    </recommendedName>
</protein>